<protein>
    <submittedName>
        <fullName evidence="1">Uncharacterized protein</fullName>
    </submittedName>
</protein>
<dbReference type="AlphaFoldDB" id="A0A074KZJ9"/>
<evidence type="ECO:0000313" key="1">
    <source>
        <dbReference type="EMBL" id="KEO75426.1"/>
    </source>
</evidence>
<dbReference type="OrthoDB" id="826050at2"/>
<evidence type="ECO:0000313" key="2">
    <source>
        <dbReference type="Proteomes" id="UP000027821"/>
    </source>
</evidence>
<gene>
    <name evidence="1" type="ORF">EL17_00770</name>
</gene>
<dbReference type="Gene3D" id="3.90.930.1">
    <property type="match status" value="1"/>
</dbReference>
<comment type="caution">
    <text evidence="1">The sequence shown here is derived from an EMBL/GenBank/DDBJ whole genome shotgun (WGS) entry which is preliminary data.</text>
</comment>
<dbReference type="PROSITE" id="PS51257">
    <property type="entry name" value="PROKAR_LIPOPROTEIN"/>
    <property type="match status" value="1"/>
</dbReference>
<keyword evidence="2" id="KW-1185">Reference proteome</keyword>
<proteinExistence type="predicted"/>
<sequence length="280" mass="33347">MRLFYTYTLILLGSCIHAQDEDIFVNTDDWSNDVRNMLRKDLLQPEGNLHMILSYDSEDESTLKSIKKFFYNSKGQEILNLGFSAQNDTVTVWIPLYNQKKELSELKTYRYPNWEFQQNLSGVRLDDLEWSSTSFYSYDVEGRLVLTEFSSPIYERQPRKALHYNEHGLLEKEEYFQHYNPIGYTAYVYNEDRKLIKESEFSNGGDTPLRVYLMRYDENGLLVAKETGELYNADLELKDVHKYVYDDQKMLVEEKEYYPNLGFQMVQRLIYVYHSTSEHD</sequence>
<organism evidence="1 2">
    <name type="scientific">Anditalea andensis</name>
    <dbReference type="NCBI Taxonomy" id="1048983"/>
    <lineage>
        <taxon>Bacteria</taxon>
        <taxon>Pseudomonadati</taxon>
        <taxon>Bacteroidota</taxon>
        <taxon>Cytophagia</taxon>
        <taxon>Cytophagales</taxon>
        <taxon>Cytophagaceae</taxon>
        <taxon>Anditalea</taxon>
    </lineage>
</organism>
<reference evidence="1 2" key="1">
    <citation type="submission" date="2014-04" db="EMBL/GenBank/DDBJ databases">
        <title>Characterization and application of a salt tolerant electro-active bacterium.</title>
        <authorList>
            <person name="Yang L."/>
            <person name="Wei S."/>
            <person name="Tay Q.X.M."/>
        </authorList>
    </citation>
    <scope>NUCLEOTIDE SEQUENCE [LARGE SCALE GENOMIC DNA]</scope>
    <source>
        <strain evidence="1 2">LY1</strain>
    </source>
</reference>
<dbReference type="eggNOG" id="ENOG502ZNFY">
    <property type="taxonomic scope" value="Bacteria"/>
</dbReference>
<accession>A0A074KZJ9</accession>
<dbReference type="EMBL" id="JMIH01000011">
    <property type="protein sequence ID" value="KEO75426.1"/>
    <property type="molecule type" value="Genomic_DNA"/>
</dbReference>
<dbReference type="RefSeq" id="WP_035069551.1">
    <property type="nucleotide sequence ID" value="NZ_JMIH01000011.1"/>
</dbReference>
<dbReference type="Proteomes" id="UP000027821">
    <property type="component" value="Unassembled WGS sequence"/>
</dbReference>
<name>A0A074KZJ9_9BACT</name>